<dbReference type="PANTHER" id="PTHR12601">
    <property type="entry name" value="EUKARYOTIC TRANSLATION INITIATION FACTOR 3 SUBUNIT EIF-3"/>
    <property type="match status" value="1"/>
</dbReference>
<keyword evidence="4" id="KW-1185">Reference proteome</keyword>
<reference evidence="3 4" key="1">
    <citation type="submission" date="2024-08" db="EMBL/GenBank/DDBJ databases">
        <title>Insights into the chromosomal genome structure of Flemingia macrophylla.</title>
        <authorList>
            <person name="Ding Y."/>
            <person name="Zhao Y."/>
            <person name="Bi W."/>
            <person name="Wu M."/>
            <person name="Zhao G."/>
            <person name="Gong Y."/>
            <person name="Li W."/>
            <person name="Zhang P."/>
        </authorList>
    </citation>
    <scope>NUCLEOTIDE SEQUENCE [LARGE SCALE GENOMIC DNA]</scope>
    <source>
        <strain evidence="3">DYQJB</strain>
        <tissue evidence="3">Leaf</tissue>
    </source>
</reference>
<sequence>MAPRNTRGKAKGDKKKKEEKVLPVVIDITVKLLDETHVLKGISTDRIIDVRRLLSVNTETCYITNFSLSHEVRGSHLKDTVDVSALKPCLLNLVEEDYDEVRAVAHVRRLLDIIACTTSFGQSSPPTSKSAAGTDSKSGKSEAASVKDAAVDLDGEISHSCPKLESFYEFFSLAHLTAPIQYVKKSSRRRVGETSEAGYLFSLDVRILFVIEMNCGVTRIREVKLNECVVCCR</sequence>
<accession>A0ABD1MK68</accession>
<dbReference type="EMBL" id="JBGMDY010000004">
    <property type="protein sequence ID" value="KAL2336202.1"/>
    <property type="molecule type" value="Genomic_DNA"/>
</dbReference>
<gene>
    <name evidence="3" type="ORF">Fmac_010648</name>
</gene>
<dbReference type="Pfam" id="PF15044">
    <property type="entry name" value="CLU_N"/>
    <property type="match status" value="1"/>
</dbReference>
<dbReference type="PANTHER" id="PTHR12601:SF17">
    <property type="entry name" value="PROTEIN REDUCED CHLOROPLAST COVERAGE 1"/>
    <property type="match status" value="1"/>
</dbReference>
<feature type="compositionally biased region" description="Polar residues" evidence="1">
    <location>
        <begin position="120"/>
        <end position="136"/>
    </location>
</feature>
<evidence type="ECO:0000313" key="3">
    <source>
        <dbReference type="EMBL" id="KAL2336202.1"/>
    </source>
</evidence>
<feature type="region of interest" description="Disordered" evidence="1">
    <location>
        <begin position="120"/>
        <end position="140"/>
    </location>
</feature>
<feature type="domain" description="Clustered mitochondria protein N-terminal" evidence="2">
    <location>
        <begin position="44"/>
        <end position="114"/>
    </location>
</feature>
<organism evidence="3 4">
    <name type="scientific">Flemingia macrophylla</name>
    <dbReference type="NCBI Taxonomy" id="520843"/>
    <lineage>
        <taxon>Eukaryota</taxon>
        <taxon>Viridiplantae</taxon>
        <taxon>Streptophyta</taxon>
        <taxon>Embryophyta</taxon>
        <taxon>Tracheophyta</taxon>
        <taxon>Spermatophyta</taxon>
        <taxon>Magnoliopsida</taxon>
        <taxon>eudicotyledons</taxon>
        <taxon>Gunneridae</taxon>
        <taxon>Pentapetalae</taxon>
        <taxon>rosids</taxon>
        <taxon>fabids</taxon>
        <taxon>Fabales</taxon>
        <taxon>Fabaceae</taxon>
        <taxon>Papilionoideae</taxon>
        <taxon>50 kb inversion clade</taxon>
        <taxon>NPAAA clade</taxon>
        <taxon>indigoferoid/millettioid clade</taxon>
        <taxon>Phaseoleae</taxon>
        <taxon>Flemingia</taxon>
    </lineage>
</organism>
<evidence type="ECO:0000313" key="4">
    <source>
        <dbReference type="Proteomes" id="UP001603857"/>
    </source>
</evidence>
<evidence type="ECO:0000256" key="1">
    <source>
        <dbReference type="SAM" id="MobiDB-lite"/>
    </source>
</evidence>
<evidence type="ECO:0000259" key="2">
    <source>
        <dbReference type="Pfam" id="PF15044"/>
    </source>
</evidence>
<dbReference type="InterPro" id="IPR027523">
    <property type="entry name" value="CLU_prot"/>
</dbReference>
<name>A0ABD1MK68_9FABA</name>
<dbReference type="InterPro" id="IPR028275">
    <property type="entry name" value="CLU_N"/>
</dbReference>
<comment type="caution">
    <text evidence="3">The sequence shown here is derived from an EMBL/GenBank/DDBJ whole genome shotgun (WGS) entry which is preliminary data.</text>
</comment>
<dbReference type="Proteomes" id="UP001603857">
    <property type="component" value="Unassembled WGS sequence"/>
</dbReference>
<protein>
    <recommendedName>
        <fullName evidence="2">Clustered mitochondria protein N-terminal domain-containing protein</fullName>
    </recommendedName>
</protein>
<proteinExistence type="predicted"/>
<dbReference type="AlphaFoldDB" id="A0ABD1MK68"/>